<dbReference type="GO" id="GO:0009247">
    <property type="term" value="P:glycolipid biosynthetic process"/>
    <property type="evidence" value="ECO:0007669"/>
    <property type="project" value="UniProtKB-ARBA"/>
</dbReference>
<dbReference type="NCBIfam" id="NF005919">
    <property type="entry name" value="PRK07920.1"/>
    <property type="match status" value="1"/>
</dbReference>
<gene>
    <name evidence="7" type="ORF">H8R10_00605</name>
</gene>
<keyword evidence="4 7" id="KW-0808">Transferase</keyword>
<proteinExistence type="predicted"/>
<accession>A0A8I0KPC7</accession>
<evidence type="ECO:0000256" key="4">
    <source>
        <dbReference type="ARBA" id="ARBA00022679"/>
    </source>
</evidence>
<comment type="caution">
    <text evidence="7">The sequence shown here is derived from an EMBL/GenBank/DDBJ whole genome shotgun (WGS) entry which is preliminary data.</text>
</comment>
<evidence type="ECO:0000256" key="3">
    <source>
        <dbReference type="ARBA" id="ARBA00022519"/>
    </source>
</evidence>
<keyword evidence="3" id="KW-0997">Cell inner membrane</keyword>
<dbReference type="PANTHER" id="PTHR30606:SF10">
    <property type="entry name" value="PHOSPHATIDYLINOSITOL MANNOSIDE ACYLTRANSFERASE"/>
    <property type="match status" value="1"/>
</dbReference>
<dbReference type="InterPro" id="IPR004960">
    <property type="entry name" value="LipA_acyltrans"/>
</dbReference>
<evidence type="ECO:0000313" key="8">
    <source>
        <dbReference type="Proteomes" id="UP000627538"/>
    </source>
</evidence>
<dbReference type="RefSeq" id="WP_191070851.1">
    <property type="nucleotide sequence ID" value="NZ_CP060506.1"/>
</dbReference>
<dbReference type="GO" id="GO:0005886">
    <property type="term" value="C:plasma membrane"/>
    <property type="evidence" value="ECO:0007669"/>
    <property type="project" value="UniProtKB-SubCell"/>
</dbReference>
<organism evidence="7 8">
    <name type="scientific">Nanchangia anserum</name>
    <dbReference type="NCBI Taxonomy" id="2692125"/>
    <lineage>
        <taxon>Bacteria</taxon>
        <taxon>Bacillati</taxon>
        <taxon>Actinomycetota</taxon>
        <taxon>Actinomycetes</taxon>
        <taxon>Actinomycetales</taxon>
        <taxon>Actinomycetaceae</taxon>
        <taxon>Nanchangia</taxon>
    </lineage>
</organism>
<dbReference type="EMBL" id="JACRUO010000001">
    <property type="protein sequence ID" value="MBD3688745.1"/>
    <property type="molecule type" value="Genomic_DNA"/>
</dbReference>
<dbReference type="Proteomes" id="UP000627538">
    <property type="component" value="Unassembled WGS sequence"/>
</dbReference>
<reference evidence="7 8" key="1">
    <citation type="submission" date="2020-08" db="EMBL/GenBank/DDBJ databases">
        <title>Winkia gen. nov., sp. nov., isolated from faeces of the Anser albifrons in China.</title>
        <authorList>
            <person name="Liu Q."/>
        </authorList>
    </citation>
    <scope>NUCLEOTIDE SEQUENCE [LARGE SCALE GENOMIC DNA]</scope>
    <source>
        <strain evidence="7 8">C62</strain>
    </source>
</reference>
<evidence type="ECO:0000256" key="2">
    <source>
        <dbReference type="ARBA" id="ARBA00022475"/>
    </source>
</evidence>
<sequence length="307" mass="32829">MSLLLTGAVGLAEVTPPRILEVGARVVGSAVAARGGEGIDYLRAHLSRLLGRPASAGEVREAMTSYMRYFAQACSLGGVSANEIDARVEVRGRIDAVRAGLQAGPVVVALTHSANWDLAGAWAARHGADVVTVAERIEPPELFDMFMRVRRGVGMEIISATPGQRIFDDLVARVRGRSCLVALLADRDITGRGVEVDLAGGRALVAAGPAALAARLNAPLIPVDVRERRLSGAARSLARASWGITLEFADPVAVTDVAATTQRWVDAVSERLRQHPTSWHMLQPLFIDELDPERLARSRARLAKEDA</sequence>
<keyword evidence="6 7" id="KW-0012">Acyltransferase</keyword>
<keyword evidence="8" id="KW-1185">Reference proteome</keyword>
<evidence type="ECO:0000256" key="5">
    <source>
        <dbReference type="ARBA" id="ARBA00023136"/>
    </source>
</evidence>
<dbReference type="Pfam" id="PF03279">
    <property type="entry name" value="Lip_A_acyltrans"/>
    <property type="match status" value="1"/>
</dbReference>
<keyword evidence="2" id="KW-1003">Cell membrane</keyword>
<evidence type="ECO:0000256" key="6">
    <source>
        <dbReference type="ARBA" id="ARBA00023315"/>
    </source>
</evidence>
<evidence type="ECO:0000313" key="7">
    <source>
        <dbReference type="EMBL" id="MBD3688745.1"/>
    </source>
</evidence>
<comment type="subcellular location">
    <subcellularLocation>
        <location evidence="1">Cell inner membrane</location>
    </subcellularLocation>
</comment>
<name>A0A8I0KPC7_9ACTO</name>
<dbReference type="PANTHER" id="PTHR30606">
    <property type="entry name" value="LIPID A BIOSYNTHESIS LAUROYL ACYLTRANSFERASE"/>
    <property type="match status" value="1"/>
</dbReference>
<protein>
    <submittedName>
        <fullName evidence="7">Phosphatidylinositol mannoside acyltransferase</fullName>
    </submittedName>
</protein>
<evidence type="ECO:0000256" key="1">
    <source>
        <dbReference type="ARBA" id="ARBA00004533"/>
    </source>
</evidence>
<dbReference type="AlphaFoldDB" id="A0A8I0KPC7"/>
<keyword evidence="5" id="KW-0472">Membrane</keyword>
<dbReference type="GO" id="GO:0016746">
    <property type="term" value="F:acyltransferase activity"/>
    <property type="evidence" value="ECO:0007669"/>
    <property type="project" value="UniProtKB-KW"/>
</dbReference>